<protein>
    <recommendedName>
        <fullName evidence="6">Putative aliphatic sulfonates-binding protein</fullName>
    </recommendedName>
</protein>
<dbReference type="InterPro" id="IPR001638">
    <property type="entry name" value="Solute-binding_3/MltF_N"/>
</dbReference>
<dbReference type="Pfam" id="PF09084">
    <property type="entry name" value="NMT1"/>
    <property type="match status" value="1"/>
</dbReference>
<dbReference type="GO" id="GO:0042626">
    <property type="term" value="F:ATPase-coupled transmembrane transporter activity"/>
    <property type="evidence" value="ECO:0007669"/>
    <property type="project" value="InterPro"/>
</dbReference>
<comment type="caution">
    <text evidence="9">The sequence shown here is derived from an EMBL/GenBank/DDBJ whole genome shotgun (WGS) entry which is preliminary data.</text>
</comment>
<evidence type="ECO:0000256" key="4">
    <source>
        <dbReference type="ARBA" id="ARBA00022729"/>
    </source>
</evidence>
<comment type="function">
    <text evidence="5">Part of a binding-protein-dependent transport system for aliphatic sulfonates. Putative binding protein.</text>
</comment>
<dbReference type="GO" id="GO:0016020">
    <property type="term" value="C:membrane"/>
    <property type="evidence" value="ECO:0007669"/>
    <property type="project" value="InterPro"/>
</dbReference>
<name>A0A0R1TTN1_9LACO</name>
<sequence length="325" mass="35389">MNMQKHTWKRVLWGVFLVVVVVFAIWGYKTSTSDNSSSSDSLQTVTIGYQAGDPISIAKARGELKKKMKAKGYKVVFKEFQNGAAEMQAMKSGSIDYARVGDTPPITSIAQGTKITLVAAGSSKANGSGLLVGKNSGINSLSDLKGKTIAYTSNTSSQYMILKVLQKAGLSTSDVTLKDMSQADAGVAFAKGKIDAWANWDPYTAQAQVKYDAKMLINGATLDVNNRDFLISGSYANQHKTVSKLLVKYLGQDMAWANNHKSQLVTMMAKELSLSKTIVKKMVDRRSYSLGSVTTTELKEEQSIADLFYDEGITKKQVTIKVNNN</sequence>
<dbReference type="Proteomes" id="UP000051922">
    <property type="component" value="Unassembled WGS sequence"/>
</dbReference>
<dbReference type="InterPro" id="IPR015168">
    <property type="entry name" value="SsuA/THI5"/>
</dbReference>
<evidence type="ECO:0000256" key="6">
    <source>
        <dbReference type="ARBA" id="ARBA00070228"/>
    </source>
</evidence>
<evidence type="ECO:0000313" key="9">
    <source>
        <dbReference type="EMBL" id="KRL84656.1"/>
    </source>
</evidence>
<keyword evidence="3" id="KW-0813">Transport</keyword>
<evidence type="ECO:0000256" key="7">
    <source>
        <dbReference type="SAM" id="Phobius"/>
    </source>
</evidence>
<dbReference type="PATRIC" id="fig|1423783.4.peg.2013"/>
<feature type="transmembrane region" description="Helical" evidence="7">
    <location>
        <begin position="12"/>
        <end position="28"/>
    </location>
</feature>
<keyword evidence="7" id="KW-0812">Transmembrane</keyword>
<dbReference type="PANTHER" id="PTHR30024">
    <property type="entry name" value="ALIPHATIC SULFONATES-BINDING PROTEIN-RELATED"/>
    <property type="match status" value="1"/>
</dbReference>
<dbReference type="STRING" id="1423783.FC50_GL001968"/>
<feature type="domain" description="Solute-binding protein family 3/N-terminal" evidence="8">
    <location>
        <begin position="44"/>
        <end position="253"/>
    </location>
</feature>
<comment type="subcellular location">
    <subcellularLocation>
        <location evidence="1">Periplasm</location>
    </subcellularLocation>
</comment>
<dbReference type="InterPro" id="IPR010067">
    <property type="entry name" value="ABC_SsuA_sub-bd"/>
</dbReference>
<dbReference type="NCBIfam" id="TIGR01728">
    <property type="entry name" value="SsuA_fam"/>
    <property type="match status" value="1"/>
</dbReference>
<keyword evidence="7" id="KW-0472">Membrane</keyword>
<evidence type="ECO:0000256" key="5">
    <source>
        <dbReference type="ARBA" id="ARBA00055538"/>
    </source>
</evidence>
<comment type="similarity">
    <text evidence="2">Belongs to the bacterial solute-binding protein SsuA/TauA family.</text>
</comment>
<dbReference type="SUPFAM" id="SSF53850">
    <property type="entry name" value="Periplasmic binding protein-like II"/>
    <property type="match status" value="1"/>
</dbReference>
<evidence type="ECO:0000256" key="1">
    <source>
        <dbReference type="ARBA" id="ARBA00004418"/>
    </source>
</evidence>
<dbReference type="PANTHER" id="PTHR30024:SF42">
    <property type="entry name" value="ALIPHATIC SULFONATES-BINDING PROTEIN-RELATED"/>
    <property type="match status" value="1"/>
</dbReference>
<reference evidence="9 10" key="1">
    <citation type="journal article" date="2015" name="Genome Announc.">
        <title>Expanding the biotechnology potential of lactobacilli through comparative genomics of 213 strains and associated genera.</title>
        <authorList>
            <person name="Sun Z."/>
            <person name="Harris H.M."/>
            <person name="McCann A."/>
            <person name="Guo C."/>
            <person name="Argimon S."/>
            <person name="Zhang W."/>
            <person name="Yang X."/>
            <person name="Jeffery I.B."/>
            <person name="Cooney J.C."/>
            <person name="Kagawa T.F."/>
            <person name="Liu W."/>
            <person name="Song Y."/>
            <person name="Salvetti E."/>
            <person name="Wrobel A."/>
            <person name="Rasinkangas P."/>
            <person name="Parkhill J."/>
            <person name="Rea M.C."/>
            <person name="O'Sullivan O."/>
            <person name="Ritari J."/>
            <person name="Douillard F.P."/>
            <person name="Paul Ross R."/>
            <person name="Yang R."/>
            <person name="Briner A.E."/>
            <person name="Felis G.E."/>
            <person name="de Vos W.M."/>
            <person name="Barrangou R."/>
            <person name="Klaenhammer T.R."/>
            <person name="Caufield P.W."/>
            <person name="Cui Y."/>
            <person name="Zhang H."/>
            <person name="O'Toole P.W."/>
        </authorList>
    </citation>
    <scope>NUCLEOTIDE SEQUENCE [LARGE SCALE GENOMIC DNA]</scope>
    <source>
        <strain evidence="9 10">DSM 15945</strain>
    </source>
</reference>
<evidence type="ECO:0000259" key="8">
    <source>
        <dbReference type="SMART" id="SM00062"/>
    </source>
</evidence>
<gene>
    <name evidence="9" type="ORF">FC50_GL001968</name>
</gene>
<keyword evidence="10" id="KW-1185">Reference proteome</keyword>
<evidence type="ECO:0000256" key="2">
    <source>
        <dbReference type="ARBA" id="ARBA00010742"/>
    </source>
</evidence>
<evidence type="ECO:0000256" key="3">
    <source>
        <dbReference type="ARBA" id="ARBA00022448"/>
    </source>
</evidence>
<organism evidence="9 10">
    <name type="scientific">Lacticaseibacillus pantheris DSM 15945 = JCM 12539 = NBRC 106106</name>
    <dbReference type="NCBI Taxonomy" id="1423783"/>
    <lineage>
        <taxon>Bacteria</taxon>
        <taxon>Bacillati</taxon>
        <taxon>Bacillota</taxon>
        <taxon>Bacilli</taxon>
        <taxon>Lactobacillales</taxon>
        <taxon>Lactobacillaceae</taxon>
        <taxon>Lacticaseibacillus</taxon>
    </lineage>
</organism>
<keyword evidence="4" id="KW-0732">Signal</keyword>
<accession>A0A0R1TTN1</accession>
<keyword evidence="7" id="KW-1133">Transmembrane helix</keyword>
<proteinExistence type="inferred from homology"/>
<dbReference type="AlphaFoldDB" id="A0A0R1TTN1"/>
<dbReference type="GO" id="GO:0042597">
    <property type="term" value="C:periplasmic space"/>
    <property type="evidence" value="ECO:0007669"/>
    <property type="project" value="UniProtKB-SubCell"/>
</dbReference>
<dbReference type="Gene3D" id="3.40.190.10">
    <property type="entry name" value="Periplasmic binding protein-like II"/>
    <property type="match status" value="2"/>
</dbReference>
<dbReference type="RefSeq" id="WP_054650087.1">
    <property type="nucleotide sequence ID" value="NZ_AZFJ01000059.1"/>
</dbReference>
<dbReference type="FunFam" id="3.40.190.10:FF:000050">
    <property type="entry name" value="Sulfonate ABC transporter substrate-binding protein"/>
    <property type="match status" value="1"/>
</dbReference>
<dbReference type="SMART" id="SM00062">
    <property type="entry name" value="PBPb"/>
    <property type="match status" value="1"/>
</dbReference>
<dbReference type="EMBL" id="AZFJ01000059">
    <property type="protein sequence ID" value="KRL84656.1"/>
    <property type="molecule type" value="Genomic_DNA"/>
</dbReference>
<evidence type="ECO:0000313" key="10">
    <source>
        <dbReference type="Proteomes" id="UP000051922"/>
    </source>
</evidence>